<dbReference type="AlphaFoldDB" id="A0AA89BJA3"/>
<dbReference type="EMBL" id="VSWD01000014">
    <property type="protein sequence ID" value="KAK3082967.1"/>
    <property type="molecule type" value="Genomic_DNA"/>
</dbReference>
<evidence type="ECO:0000256" key="9">
    <source>
        <dbReference type="ARBA" id="ARBA00022989"/>
    </source>
</evidence>
<dbReference type="InterPro" id="IPR002469">
    <property type="entry name" value="Peptidase_S9B_N"/>
</dbReference>
<keyword evidence="11" id="KW-0325">Glycoprotein</keyword>
<evidence type="ECO:0000256" key="7">
    <source>
        <dbReference type="ARBA" id="ARBA00022825"/>
    </source>
</evidence>
<dbReference type="InterPro" id="IPR001375">
    <property type="entry name" value="Peptidase_S9_cat"/>
</dbReference>
<dbReference type="PROSITE" id="PS00708">
    <property type="entry name" value="PRO_ENDOPEP_SER"/>
    <property type="match status" value="1"/>
</dbReference>
<dbReference type="GO" id="GO:0008239">
    <property type="term" value="F:dipeptidyl-peptidase activity"/>
    <property type="evidence" value="ECO:0007669"/>
    <property type="project" value="TreeGrafter"/>
</dbReference>
<dbReference type="PANTHER" id="PTHR11731:SF200">
    <property type="entry name" value="DIPEPTIDYL PEPTIDASE 10, ISOFORM B"/>
    <property type="match status" value="1"/>
</dbReference>
<evidence type="ECO:0000256" key="11">
    <source>
        <dbReference type="ARBA" id="ARBA00023180"/>
    </source>
</evidence>
<sequence>MPWFCNPIDEHFWILNLCFVFNFHFSPCSFAHSPTHLLNYHYFVHGRLYSEFNPPLATGTRFQYVGWTPVGHGLVYIQKNNIYYWQDPSHGTDEKPRQITFDGQPKRIYNGVPDWVYEEEILMSDHALWWSPDGRFLLYAVFNDSHVRQYYYPYYGALRSQYGEERSIPYPKPGAKNPTIRLKVYDVRENKTVEVKPPEELKNSEYYITTIGWRDRDFFLVTYMNRPQNMSVIQACKAANGQCKTYRPPIFSKDGTRYFWILPRREGNSGMYKQVAMVEFPVSKNQQLTNREGLKVFLTSGTMDVTEIVGYDSEMEIIYYIAAPDPKERHLYSVKIGSHETSYNTKKCLTCQYDKSCQYVSASFSASGRYYMLGCQGPGVPYYILKSPFNDDEVMFESNEQIKKQLSNKKMPEVEYFKIKVSDNEYLHGKLLLPPQLNKEEIITYPLLLTVYGGPNSQMVTKKFTPVNFETYLCSSNGVIIGYVDARGTGARGLLFLHSIYKRLGKIEVADTIAAGNFYDKLSYVDSSKKAIWGWSYGGFLTTSVLGSRDPPNPFNCGIAVAPVTDWNYYDSVYAERYMNTIDDNPEGYKMSNVSRHAANFKKSNFMLIHGTGDDNVHFQNSAQLMKALVEANVFFRSQIYTDQKHSLNTGNTKRHLYETMDDFLNVCFHGTSRKFEIRTKHLQLSKQETIDAE</sequence>
<dbReference type="PANTHER" id="PTHR11731">
    <property type="entry name" value="PROTEASE FAMILY S9B,C DIPEPTIDYL-PEPTIDASE IV-RELATED"/>
    <property type="match status" value="1"/>
</dbReference>
<dbReference type="SUPFAM" id="SSF82171">
    <property type="entry name" value="DPP6 N-terminal domain-like"/>
    <property type="match status" value="1"/>
</dbReference>
<evidence type="ECO:0000256" key="8">
    <source>
        <dbReference type="ARBA" id="ARBA00022968"/>
    </source>
</evidence>
<dbReference type="Proteomes" id="UP001186944">
    <property type="component" value="Unassembled WGS sequence"/>
</dbReference>
<evidence type="ECO:0000256" key="3">
    <source>
        <dbReference type="ARBA" id="ARBA00022438"/>
    </source>
</evidence>
<name>A0AA89BJA3_PINIB</name>
<gene>
    <name evidence="14" type="ORF">FSP39_010233</name>
</gene>
<dbReference type="Pfam" id="PF00326">
    <property type="entry name" value="Peptidase_S9"/>
    <property type="match status" value="1"/>
</dbReference>
<keyword evidence="6" id="KW-0378">Hydrolase</keyword>
<evidence type="ECO:0000256" key="1">
    <source>
        <dbReference type="ARBA" id="ARBA00004341"/>
    </source>
</evidence>
<dbReference type="GO" id="GO:0004177">
    <property type="term" value="F:aminopeptidase activity"/>
    <property type="evidence" value="ECO:0007669"/>
    <property type="project" value="UniProtKB-KW"/>
</dbReference>
<evidence type="ECO:0000256" key="6">
    <source>
        <dbReference type="ARBA" id="ARBA00022801"/>
    </source>
</evidence>
<dbReference type="InterPro" id="IPR029058">
    <property type="entry name" value="AB_hydrolase_fold"/>
</dbReference>
<keyword evidence="15" id="KW-1185">Reference proteome</keyword>
<evidence type="ECO:0000313" key="15">
    <source>
        <dbReference type="Proteomes" id="UP001186944"/>
    </source>
</evidence>
<comment type="caution">
    <text evidence="14">The sequence shown here is derived from an EMBL/GenBank/DDBJ whole genome shotgun (WGS) entry which is preliminary data.</text>
</comment>
<accession>A0AA89BJA3</accession>
<comment type="subcellular location">
    <subcellularLocation>
        <location evidence="1">Cell projection</location>
        <location evidence="1">Invadopodium membrane</location>
        <topology evidence="1">Single-pass type II membrane protein</topology>
    </subcellularLocation>
    <subcellularLocation>
        <location evidence="2">Cell projection</location>
        <location evidence="2">Lamellipodium membrane</location>
        <topology evidence="2">Single-pass type II membrane protein</topology>
    </subcellularLocation>
</comment>
<protein>
    <recommendedName>
        <fullName evidence="16">Dipeptidyl peptidase 4</fullName>
    </recommendedName>
</protein>
<feature type="domain" description="Peptidase S9 prolyl oligopeptidase catalytic" evidence="12">
    <location>
        <begin position="468"/>
        <end position="670"/>
    </location>
</feature>
<evidence type="ECO:0000256" key="10">
    <source>
        <dbReference type="ARBA" id="ARBA00023136"/>
    </source>
</evidence>
<feature type="domain" description="Dipeptidylpeptidase IV N-terminal" evidence="13">
    <location>
        <begin position="58"/>
        <end position="382"/>
    </location>
</feature>
<keyword evidence="5" id="KW-0812">Transmembrane</keyword>
<keyword evidence="10" id="KW-0472">Membrane</keyword>
<dbReference type="Gene3D" id="3.40.50.1820">
    <property type="entry name" value="alpha/beta hydrolase"/>
    <property type="match status" value="1"/>
</dbReference>
<dbReference type="InterPro" id="IPR002471">
    <property type="entry name" value="Pept_S9_AS"/>
</dbReference>
<dbReference type="Gene3D" id="2.140.10.30">
    <property type="entry name" value="Dipeptidylpeptidase IV, N-terminal domain"/>
    <property type="match status" value="1"/>
</dbReference>
<dbReference type="SUPFAM" id="SSF53474">
    <property type="entry name" value="alpha/beta-Hydrolases"/>
    <property type="match status" value="1"/>
</dbReference>
<keyword evidence="4" id="KW-0645">Protease</keyword>
<reference evidence="14" key="1">
    <citation type="submission" date="2019-08" db="EMBL/GenBank/DDBJ databases">
        <title>The improved chromosome-level genome for the pearl oyster Pinctada fucata martensii using PacBio sequencing and Hi-C.</title>
        <authorList>
            <person name="Zheng Z."/>
        </authorList>
    </citation>
    <scope>NUCLEOTIDE SEQUENCE</scope>
    <source>
        <strain evidence="14">ZZ-2019</strain>
        <tissue evidence="14">Adductor muscle</tissue>
    </source>
</reference>
<keyword evidence="3" id="KW-0031">Aminopeptidase</keyword>
<evidence type="ECO:0000259" key="12">
    <source>
        <dbReference type="Pfam" id="PF00326"/>
    </source>
</evidence>
<evidence type="ECO:0000256" key="4">
    <source>
        <dbReference type="ARBA" id="ARBA00022670"/>
    </source>
</evidence>
<evidence type="ECO:0000259" key="13">
    <source>
        <dbReference type="Pfam" id="PF00930"/>
    </source>
</evidence>
<keyword evidence="7" id="KW-0720">Serine protease</keyword>
<evidence type="ECO:0000256" key="2">
    <source>
        <dbReference type="ARBA" id="ARBA00004485"/>
    </source>
</evidence>
<evidence type="ECO:0008006" key="16">
    <source>
        <dbReference type="Google" id="ProtNLM"/>
    </source>
</evidence>
<dbReference type="InterPro" id="IPR050278">
    <property type="entry name" value="Serine_Prot_S9B/DPPIV"/>
</dbReference>
<keyword evidence="8" id="KW-0735">Signal-anchor</keyword>
<dbReference type="GO" id="GO:0006508">
    <property type="term" value="P:proteolysis"/>
    <property type="evidence" value="ECO:0007669"/>
    <property type="project" value="UniProtKB-KW"/>
</dbReference>
<proteinExistence type="predicted"/>
<evidence type="ECO:0000313" key="14">
    <source>
        <dbReference type="EMBL" id="KAK3082967.1"/>
    </source>
</evidence>
<dbReference type="GO" id="GO:0004252">
    <property type="term" value="F:serine-type endopeptidase activity"/>
    <property type="evidence" value="ECO:0007669"/>
    <property type="project" value="InterPro"/>
</dbReference>
<dbReference type="GO" id="GO:0031258">
    <property type="term" value="C:lamellipodium membrane"/>
    <property type="evidence" value="ECO:0007669"/>
    <property type="project" value="UniProtKB-SubCell"/>
</dbReference>
<dbReference type="FunFam" id="3.40.50.1820:FF:000003">
    <property type="entry name" value="Dipeptidyl peptidase 4"/>
    <property type="match status" value="1"/>
</dbReference>
<dbReference type="Pfam" id="PF00930">
    <property type="entry name" value="DPPIV_N"/>
    <property type="match status" value="1"/>
</dbReference>
<keyword evidence="9" id="KW-1133">Transmembrane helix</keyword>
<evidence type="ECO:0000256" key="5">
    <source>
        <dbReference type="ARBA" id="ARBA00022692"/>
    </source>
</evidence>
<organism evidence="14 15">
    <name type="scientific">Pinctada imbricata</name>
    <name type="common">Atlantic pearl-oyster</name>
    <name type="synonym">Pinctada martensii</name>
    <dbReference type="NCBI Taxonomy" id="66713"/>
    <lineage>
        <taxon>Eukaryota</taxon>
        <taxon>Metazoa</taxon>
        <taxon>Spiralia</taxon>
        <taxon>Lophotrochozoa</taxon>
        <taxon>Mollusca</taxon>
        <taxon>Bivalvia</taxon>
        <taxon>Autobranchia</taxon>
        <taxon>Pteriomorphia</taxon>
        <taxon>Pterioida</taxon>
        <taxon>Pterioidea</taxon>
        <taxon>Pteriidae</taxon>
        <taxon>Pinctada</taxon>
    </lineage>
</organism>